<feature type="region of interest" description="Disordered" evidence="4">
    <location>
        <begin position="327"/>
        <end position="349"/>
    </location>
</feature>
<dbReference type="PANTHER" id="PTHR24198:SF165">
    <property type="entry name" value="ANKYRIN REPEAT-CONTAINING PROTEIN-RELATED"/>
    <property type="match status" value="1"/>
</dbReference>
<name>A0A8B7Z9I0_ACAPL</name>
<dbReference type="PROSITE" id="PS50297">
    <property type="entry name" value="ANK_REP_REGION"/>
    <property type="match status" value="2"/>
</dbReference>
<dbReference type="Pfam" id="PF13637">
    <property type="entry name" value="Ank_4"/>
    <property type="match status" value="1"/>
</dbReference>
<dbReference type="Pfam" id="PF12796">
    <property type="entry name" value="Ank_2"/>
    <property type="match status" value="1"/>
</dbReference>
<evidence type="ECO:0000313" key="5">
    <source>
        <dbReference type="Proteomes" id="UP000694845"/>
    </source>
</evidence>
<keyword evidence="2 3" id="KW-0040">ANK repeat</keyword>
<dbReference type="RefSeq" id="XP_022101617.1">
    <property type="nucleotide sequence ID" value="XM_022245925.1"/>
</dbReference>
<protein>
    <submittedName>
        <fullName evidence="6">Serine/threonine-protein phosphatase 6 regulatory ankyrin repeat subunit C-like</fullName>
    </submittedName>
</protein>
<keyword evidence="5" id="KW-1185">Reference proteome</keyword>
<evidence type="ECO:0000256" key="3">
    <source>
        <dbReference type="PROSITE-ProRule" id="PRU00023"/>
    </source>
</evidence>
<dbReference type="InterPro" id="IPR002110">
    <property type="entry name" value="Ankyrin_rpt"/>
</dbReference>
<dbReference type="Gene3D" id="1.25.40.20">
    <property type="entry name" value="Ankyrin repeat-containing domain"/>
    <property type="match status" value="2"/>
</dbReference>
<dbReference type="KEGG" id="aplc:110985128"/>
<proteinExistence type="predicted"/>
<feature type="repeat" description="ANK" evidence="3">
    <location>
        <begin position="111"/>
        <end position="147"/>
    </location>
</feature>
<dbReference type="OMA" id="TEWAKFS"/>
<evidence type="ECO:0000256" key="2">
    <source>
        <dbReference type="ARBA" id="ARBA00023043"/>
    </source>
</evidence>
<feature type="region of interest" description="Disordered" evidence="4">
    <location>
        <begin position="269"/>
        <end position="294"/>
    </location>
</feature>
<accession>A0A8B7Z9I0</accession>
<dbReference type="PANTHER" id="PTHR24198">
    <property type="entry name" value="ANKYRIN REPEAT AND PROTEIN KINASE DOMAIN-CONTAINING PROTEIN"/>
    <property type="match status" value="1"/>
</dbReference>
<dbReference type="PROSITE" id="PS50088">
    <property type="entry name" value="ANK_REPEAT"/>
    <property type="match status" value="3"/>
</dbReference>
<evidence type="ECO:0000313" key="6">
    <source>
        <dbReference type="RefSeq" id="XP_022101617.1"/>
    </source>
</evidence>
<dbReference type="AlphaFoldDB" id="A0A8B7Z9I0"/>
<feature type="repeat" description="ANK" evidence="3">
    <location>
        <begin position="40"/>
        <end position="76"/>
    </location>
</feature>
<dbReference type="SMART" id="SM00248">
    <property type="entry name" value="ANK"/>
    <property type="match status" value="5"/>
</dbReference>
<dbReference type="OrthoDB" id="10029673at2759"/>
<dbReference type="Proteomes" id="UP000694845">
    <property type="component" value="Unplaced"/>
</dbReference>
<dbReference type="GeneID" id="110985128"/>
<organism evidence="5 6">
    <name type="scientific">Acanthaster planci</name>
    <name type="common">Crown-of-thorns starfish</name>
    <dbReference type="NCBI Taxonomy" id="133434"/>
    <lineage>
        <taxon>Eukaryota</taxon>
        <taxon>Metazoa</taxon>
        <taxon>Echinodermata</taxon>
        <taxon>Eleutherozoa</taxon>
        <taxon>Asterozoa</taxon>
        <taxon>Asteroidea</taxon>
        <taxon>Valvatacea</taxon>
        <taxon>Valvatida</taxon>
        <taxon>Acanthasteridae</taxon>
        <taxon>Acanthaster</taxon>
    </lineage>
</organism>
<dbReference type="SUPFAM" id="SSF48403">
    <property type="entry name" value="Ankyrin repeat"/>
    <property type="match status" value="1"/>
</dbReference>
<reference evidence="6" key="1">
    <citation type="submission" date="2025-08" db="UniProtKB">
        <authorList>
            <consortium name="RefSeq"/>
        </authorList>
    </citation>
    <scope>IDENTIFICATION</scope>
</reference>
<dbReference type="InterPro" id="IPR036770">
    <property type="entry name" value="Ankyrin_rpt-contain_sf"/>
</dbReference>
<keyword evidence="1" id="KW-0677">Repeat</keyword>
<feature type="repeat" description="ANK" evidence="3">
    <location>
        <begin position="7"/>
        <end position="39"/>
    </location>
</feature>
<evidence type="ECO:0000256" key="1">
    <source>
        <dbReference type="ARBA" id="ARBA00022737"/>
    </source>
</evidence>
<gene>
    <name evidence="6" type="primary">LOC110985128</name>
</gene>
<evidence type="ECO:0000256" key="4">
    <source>
        <dbReference type="SAM" id="MobiDB-lite"/>
    </source>
</evidence>
<sequence length="388" mass="42870">MSETWVQSGSGLHRAITDQRIRQVRLLVGLGMDVDKRDSAGRTPIMVACSLDSEELSLKVIRLCLKKGADINRVDSAGRSVLSHACMHGREAIVAFLLEEDSLEKNLPDQNGDTPLNLAAARGELGCLELLVRSLTKDGIPVDYRNKQGCTALLLATKGGHYRCAQVLLQQGRSSVNSRDNECFMNPTEWARHSQKLLERDLQQRTRAHQSSLGAASTGASLLGNHHRVAKPFLPPIGIKKWYEEEELLTRQRQIQESMNALVQSLEEREKELRDQGADNQKPPPTAKPSSFASTVVFPDGPTKDHYLCALFRLYQDQLLQRPTRLTSRPTTVPGAGTDPSTDGHLGAGDTRRLSVISANPKRPLLRRQMSTLAIGGFMKTKLTLTVN</sequence>